<comment type="caution">
    <text evidence="1">The sequence shown here is derived from an EMBL/GenBank/DDBJ whole genome shotgun (WGS) entry which is preliminary data.</text>
</comment>
<dbReference type="EMBL" id="JAUOZU010000006">
    <property type="protein sequence ID" value="MDO6963868.1"/>
    <property type="molecule type" value="Genomic_DNA"/>
</dbReference>
<evidence type="ECO:0000313" key="1">
    <source>
        <dbReference type="EMBL" id="MDO6963868.1"/>
    </source>
</evidence>
<gene>
    <name evidence="1" type="ORF">Q4481_07855</name>
</gene>
<keyword evidence="2" id="KW-1185">Reference proteome</keyword>
<reference evidence="1" key="1">
    <citation type="journal article" date="2015" name="Int. J. Syst. Evol. Microbiol.">
        <title>Rhizobium alvei sp. nov., isolated from a freshwater river.</title>
        <authorList>
            <person name="Sheu S.Y."/>
            <person name="Huang H.W."/>
            <person name="Young C.C."/>
            <person name="Chen W.M."/>
        </authorList>
    </citation>
    <scope>NUCLEOTIDE SEQUENCE</scope>
    <source>
        <strain evidence="1">TNR-22</strain>
    </source>
</reference>
<protein>
    <submittedName>
        <fullName evidence="1">Uncharacterized protein</fullName>
    </submittedName>
</protein>
<organism evidence="1 2">
    <name type="scientific">Rhizobium alvei</name>
    <dbReference type="NCBI Taxonomy" id="1132659"/>
    <lineage>
        <taxon>Bacteria</taxon>
        <taxon>Pseudomonadati</taxon>
        <taxon>Pseudomonadota</taxon>
        <taxon>Alphaproteobacteria</taxon>
        <taxon>Hyphomicrobiales</taxon>
        <taxon>Rhizobiaceae</taxon>
        <taxon>Rhizobium/Agrobacterium group</taxon>
        <taxon>Rhizobium</taxon>
    </lineage>
</organism>
<dbReference type="Proteomes" id="UP001174932">
    <property type="component" value="Unassembled WGS sequence"/>
</dbReference>
<name>A0ABT8YJI5_9HYPH</name>
<sequence length="73" mass="7954">MESVGEFFNESLALKEAIVAALQTAGHLTREQLVGGVLVALETALLQLEDEARIMVIPDHFGEQHLDRIAIAN</sequence>
<proteinExistence type="predicted"/>
<accession>A0ABT8YJI5</accession>
<dbReference type="RefSeq" id="WP_304375775.1">
    <property type="nucleotide sequence ID" value="NZ_JAUOZU010000006.1"/>
</dbReference>
<evidence type="ECO:0000313" key="2">
    <source>
        <dbReference type="Proteomes" id="UP001174932"/>
    </source>
</evidence>
<reference evidence="1" key="2">
    <citation type="submission" date="2023-07" db="EMBL/GenBank/DDBJ databases">
        <authorList>
            <person name="Shen H."/>
        </authorList>
    </citation>
    <scope>NUCLEOTIDE SEQUENCE</scope>
    <source>
        <strain evidence="1">TNR-22</strain>
    </source>
</reference>